<feature type="non-terminal residue" evidence="1">
    <location>
        <position position="139"/>
    </location>
</feature>
<gene>
    <name evidence="1" type="ORF">ADUPG1_002996</name>
</gene>
<feature type="non-terminal residue" evidence="1">
    <location>
        <position position="1"/>
    </location>
</feature>
<name>A0ABQ5KSS5_9EUKA</name>
<organism evidence="1 2">
    <name type="scientific">Aduncisulcus paluster</name>
    <dbReference type="NCBI Taxonomy" id="2918883"/>
    <lineage>
        <taxon>Eukaryota</taxon>
        <taxon>Metamonada</taxon>
        <taxon>Carpediemonas-like organisms</taxon>
        <taxon>Aduncisulcus</taxon>
    </lineage>
</organism>
<evidence type="ECO:0000313" key="2">
    <source>
        <dbReference type="Proteomes" id="UP001057375"/>
    </source>
</evidence>
<dbReference type="Proteomes" id="UP001057375">
    <property type="component" value="Unassembled WGS sequence"/>
</dbReference>
<sequence length="139" mass="15577">KPNELAKENYGITRSTLDEWVEEVFVYDTVTGNVSITSGGETMNFKGRPLAYSHVRFHMSPYGWYTGQYDQMDWIDFKVTGPGADDTIEDNSSADVVTPGSTGQVYYAREDFNGSSVNSDFWYVYDKGGEAYNRVSLSG</sequence>
<accession>A0ABQ5KSS5</accession>
<evidence type="ECO:0008006" key="3">
    <source>
        <dbReference type="Google" id="ProtNLM"/>
    </source>
</evidence>
<evidence type="ECO:0000313" key="1">
    <source>
        <dbReference type="EMBL" id="GKT35507.1"/>
    </source>
</evidence>
<keyword evidence="2" id="KW-1185">Reference proteome</keyword>
<proteinExistence type="predicted"/>
<reference evidence="1" key="1">
    <citation type="submission" date="2022-03" db="EMBL/GenBank/DDBJ databases">
        <title>Draft genome sequence of Aduncisulcus paluster, a free-living microaerophilic Fornicata.</title>
        <authorList>
            <person name="Yuyama I."/>
            <person name="Kume K."/>
            <person name="Tamura T."/>
            <person name="Inagaki Y."/>
            <person name="Hashimoto T."/>
        </authorList>
    </citation>
    <scope>NUCLEOTIDE SEQUENCE</scope>
    <source>
        <strain evidence="1">NY0171</strain>
    </source>
</reference>
<protein>
    <recommendedName>
        <fullName evidence="3">Neprosin domain-containing protein</fullName>
    </recommendedName>
</protein>
<comment type="caution">
    <text evidence="1">The sequence shown here is derived from an EMBL/GenBank/DDBJ whole genome shotgun (WGS) entry which is preliminary data.</text>
</comment>
<dbReference type="EMBL" id="BQXS01003819">
    <property type="protein sequence ID" value="GKT35507.1"/>
    <property type="molecule type" value="Genomic_DNA"/>
</dbReference>